<organism evidence="1 2">
    <name type="scientific">Bauhinia variegata</name>
    <name type="common">Purple orchid tree</name>
    <name type="synonym">Phanera variegata</name>
    <dbReference type="NCBI Taxonomy" id="167791"/>
    <lineage>
        <taxon>Eukaryota</taxon>
        <taxon>Viridiplantae</taxon>
        <taxon>Streptophyta</taxon>
        <taxon>Embryophyta</taxon>
        <taxon>Tracheophyta</taxon>
        <taxon>Spermatophyta</taxon>
        <taxon>Magnoliopsida</taxon>
        <taxon>eudicotyledons</taxon>
        <taxon>Gunneridae</taxon>
        <taxon>Pentapetalae</taxon>
        <taxon>rosids</taxon>
        <taxon>fabids</taxon>
        <taxon>Fabales</taxon>
        <taxon>Fabaceae</taxon>
        <taxon>Cercidoideae</taxon>
        <taxon>Cercideae</taxon>
        <taxon>Bauhiniinae</taxon>
        <taxon>Bauhinia</taxon>
    </lineage>
</organism>
<gene>
    <name evidence="1" type="ORF">L6164_003061</name>
</gene>
<evidence type="ECO:0000313" key="1">
    <source>
        <dbReference type="EMBL" id="KAI4354168.1"/>
    </source>
</evidence>
<protein>
    <submittedName>
        <fullName evidence="1">Uncharacterized protein</fullName>
    </submittedName>
</protein>
<reference evidence="1 2" key="1">
    <citation type="journal article" date="2022" name="DNA Res.">
        <title>Chromosomal-level genome assembly of the orchid tree Bauhinia variegata (Leguminosae; Cercidoideae) supports the allotetraploid origin hypothesis of Bauhinia.</title>
        <authorList>
            <person name="Zhong Y."/>
            <person name="Chen Y."/>
            <person name="Zheng D."/>
            <person name="Pang J."/>
            <person name="Liu Y."/>
            <person name="Luo S."/>
            <person name="Meng S."/>
            <person name="Qian L."/>
            <person name="Wei D."/>
            <person name="Dai S."/>
            <person name="Zhou R."/>
        </authorList>
    </citation>
    <scope>NUCLEOTIDE SEQUENCE [LARGE SCALE GENOMIC DNA]</scope>
    <source>
        <strain evidence="1">BV-YZ2020</strain>
    </source>
</reference>
<comment type="caution">
    <text evidence="1">The sequence shown here is derived from an EMBL/GenBank/DDBJ whole genome shotgun (WGS) entry which is preliminary data.</text>
</comment>
<evidence type="ECO:0000313" key="2">
    <source>
        <dbReference type="Proteomes" id="UP000828941"/>
    </source>
</evidence>
<keyword evidence="2" id="KW-1185">Reference proteome</keyword>
<name>A0ACB9Q0A4_BAUVA</name>
<dbReference type="EMBL" id="CM039427">
    <property type="protein sequence ID" value="KAI4354168.1"/>
    <property type="molecule type" value="Genomic_DNA"/>
</dbReference>
<sequence length="101" mass="11808">MSSLLQYDNFNVCRKTRLLMVSGKPVKRLQCERSRYLKCFSSPNEFGNSVREENGKAKTRKHVKSETVDKLFTCNNIPRSSLRMDRKLFASNVSNERMKLE</sequence>
<accession>A0ACB9Q0A4</accession>
<proteinExistence type="predicted"/>
<dbReference type="Proteomes" id="UP000828941">
    <property type="component" value="Chromosome 2"/>
</dbReference>